<name>A0AAN7B708_9PEZI</name>
<dbReference type="AlphaFoldDB" id="A0AAN7B708"/>
<reference evidence="3" key="2">
    <citation type="submission" date="2023-05" db="EMBL/GenBank/DDBJ databases">
        <authorList>
            <consortium name="Lawrence Berkeley National Laboratory"/>
            <person name="Steindorff A."/>
            <person name="Hensen N."/>
            <person name="Bonometti L."/>
            <person name="Westerberg I."/>
            <person name="Brannstrom I.O."/>
            <person name="Guillou S."/>
            <person name="Cros-Aarteil S."/>
            <person name="Calhoun S."/>
            <person name="Haridas S."/>
            <person name="Kuo A."/>
            <person name="Mondo S."/>
            <person name="Pangilinan J."/>
            <person name="Riley R."/>
            <person name="Labutti K."/>
            <person name="Andreopoulos B."/>
            <person name="Lipzen A."/>
            <person name="Chen C."/>
            <person name="Yanf M."/>
            <person name="Daum C."/>
            <person name="Ng V."/>
            <person name="Clum A."/>
            <person name="Ohm R."/>
            <person name="Martin F."/>
            <person name="Silar P."/>
            <person name="Natvig D."/>
            <person name="Lalanne C."/>
            <person name="Gautier V."/>
            <person name="Ament-Velasquez S.L."/>
            <person name="Kruys A."/>
            <person name="Hutchinson M.I."/>
            <person name="Powell A.J."/>
            <person name="Barry K."/>
            <person name="Miller A.N."/>
            <person name="Grigoriev I.V."/>
            <person name="Debuchy R."/>
            <person name="Gladieux P."/>
            <person name="Thoren M.H."/>
            <person name="Johannesson H."/>
        </authorList>
    </citation>
    <scope>NUCLEOTIDE SEQUENCE</scope>
    <source>
        <strain evidence="3">PSN293</strain>
    </source>
</reference>
<protein>
    <submittedName>
        <fullName evidence="3">Uncharacterized protein</fullName>
    </submittedName>
</protein>
<evidence type="ECO:0000256" key="1">
    <source>
        <dbReference type="SAM" id="MobiDB-lite"/>
    </source>
</evidence>
<keyword evidence="2" id="KW-0472">Membrane</keyword>
<proteinExistence type="predicted"/>
<organism evidence="3 4">
    <name type="scientific">Rhypophila decipiens</name>
    <dbReference type="NCBI Taxonomy" id="261697"/>
    <lineage>
        <taxon>Eukaryota</taxon>
        <taxon>Fungi</taxon>
        <taxon>Dikarya</taxon>
        <taxon>Ascomycota</taxon>
        <taxon>Pezizomycotina</taxon>
        <taxon>Sordariomycetes</taxon>
        <taxon>Sordariomycetidae</taxon>
        <taxon>Sordariales</taxon>
        <taxon>Naviculisporaceae</taxon>
        <taxon>Rhypophila</taxon>
    </lineage>
</organism>
<sequence length="252" mass="26462">MASYNPNISNGTCYYAENTKTKGDFIPCGNDAIEVWSCCLTGSICLGRGDANACWDPVSKNTYVAGCTDPSFTSPNCRPKPKKFHEQEWVAINQACKNLQDGSDIINWTGCKVADDSVVLSKLPLAACSPYCASTDVVYVGPSSLQAFASLPTISGSSIFWQSNFEPQTTPAPGYTPGVTQPVAGTSGPTGTAPASGGISSMSTGAKAGIGVGVGIGGLLIIAGLVAALVFCMRKRRQRRNQPEYPNDNNFH</sequence>
<feature type="non-terminal residue" evidence="3">
    <location>
        <position position="252"/>
    </location>
</feature>
<dbReference type="EMBL" id="MU858174">
    <property type="protein sequence ID" value="KAK4210445.1"/>
    <property type="molecule type" value="Genomic_DNA"/>
</dbReference>
<comment type="caution">
    <text evidence="3">The sequence shown here is derived from an EMBL/GenBank/DDBJ whole genome shotgun (WGS) entry which is preliminary data.</text>
</comment>
<feature type="transmembrane region" description="Helical" evidence="2">
    <location>
        <begin position="210"/>
        <end position="232"/>
    </location>
</feature>
<evidence type="ECO:0000256" key="2">
    <source>
        <dbReference type="SAM" id="Phobius"/>
    </source>
</evidence>
<accession>A0AAN7B708</accession>
<reference evidence="3" key="1">
    <citation type="journal article" date="2023" name="Mol. Phylogenet. Evol.">
        <title>Genome-scale phylogeny and comparative genomics of the fungal order Sordariales.</title>
        <authorList>
            <person name="Hensen N."/>
            <person name="Bonometti L."/>
            <person name="Westerberg I."/>
            <person name="Brannstrom I.O."/>
            <person name="Guillou S."/>
            <person name="Cros-Aarteil S."/>
            <person name="Calhoun S."/>
            <person name="Haridas S."/>
            <person name="Kuo A."/>
            <person name="Mondo S."/>
            <person name="Pangilinan J."/>
            <person name="Riley R."/>
            <person name="LaButti K."/>
            <person name="Andreopoulos B."/>
            <person name="Lipzen A."/>
            <person name="Chen C."/>
            <person name="Yan M."/>
            <person name="Daum C."/>
            <person name="Ng V."/>
            <person name="Clum A."/>
            <person name="Steindorff A."/>
            <person name="Ohm R.A."/>
            <person name="Martin F."/>
            <person name="Silar P."/>
            <person name="Natvig D.O."/>
            <person name="Lalanne C."/>
            <person name="Gautier V."/>
            <person name="Ament-Velasquez S.L."/>
            <person name="Kruys A."/>
            <person name="Hutchinson M.I."/>
            <person name="Powell A.J."/>
            <person name="Barry K."/>
            <person name="Miller A.N."/>
            <person name="Grigoriev I.V."/>
            <person name="Debuchy R."/>
            <person name="Gladieux P."/>
            <person name="Hiltunen Thoren M."/>
            <person name="Johannesson H."/>
        </authorList>
    </citation>
    <scope>NUCLEOTIDE SEQUENCE</scope>
    <source>
        <strain evidence="3">PSN293</strain>
    </source>
</reference>
<keyword evidence="2" id="KW-0812">Transmembrane</keyword>
<evidence type="ECO:0000313" key="4">
    <source>
        <dbReference type="Proteomes" id="UP001301769"/>
    </source>
</evidence>
<keyword evidence="2" id="KW-1133">Transmembrane helix</keyword>
<keyword evidence="4" id="KW-1185">Reference proteome</keyword>
<gene>
    <name evidence="3" type="ORF">QBC37DRAFT_251709</name>
</gene>
<feature type="region of interest" description="Disordered" evidence="1">
    <location>
        <begin position="170"/>
        <end position="198"/>
    </location>
</feature>
<evidence type="ECO:0000313" key="3">
    <source>
        <dbReference type="EMBL" id="KAK4210445.1"/>
    </source>
</evidence>
<dbReference type="Proteomes" id="UP001301769">
    <property type="component" value="Unassembled WGS sequence"/>
</dbReference>